<evidence type="ECO:0000313" key="6">
    <source>
        <dbReference type="Proteomes" id="UP001247805"/>
    </source>
</evidence>
<dbReference type="Gene3D" id="3.30.70.270">
    <property type="match status" value="1"/>
</dbReference>
<evidence type="ECO:0000256" key="1">
    <source>
        <dbReference type="ARBA" id="ARBA00012528"/>
    </source>
</evidence>
<comment type="caution">
    <text evidence="5">The sequence shown here is derived from an EMBL/GenBank/DDBJ whole genome shotgun (WGS) entry which is preliminary data.</text>
</comment>
<keyword evidence="5" id="KW-0548">Nucleotidyltransferase</keyword>
<keyword evidence="3" id="KW-0812">Transmembrane</keyword>
<protein>
    <recommendedName>
        <fullName evidence="1">diguanylate cyclase</fullName>
        <ecNumber evidence="1">2.7.7.65</ecNumber>
    </recommendedName>
</protein>
<keyword evidence="6" id="KW-1185">Reference proteome</keyword>
<dbReference type="SMART" id="SM00267">
    <property type="entry name" value="GGDEF"/>
    <property type="match status" value="1"/>
</dbReference>
<dbReference type="PANTHER" id="PTHR45138:SF9">
    <property type="entry name" value="DIGUANYLATE CYCLASE DGCM-RELATED"/>
    <property type="match status" value="1"/>
</dbReference>
<evidence type="ECO:0000313" key="5">
    <source>
        <dbReference type="EMBL" id="MDU0353709.1"/>
    </source>
</evidence>
<keyword evidence="3" id="KW-1133">Transmembrane helix</keyword>
<evidence type="ECO:0000256" key="3">
    <source>
        <dbReference type="SAM" id="Phobius"/>
    </source>
</evidence>
<feature type="transmembrane region" description="Helical" evidence="3">
    <location>
        <begin position="49"/>
        <end position="72"/>
    </location>
</feature>
<feature type="transmembrane region" description="Helical" evidence="3">
    <location>
        <begin position="78"/>
        <end position="106"/>
    </location>
</feature>
<keyword evidence="5" id="KW-0808">Transferase</keyword>
<evidence type="ECO:0000259" key="4">
    <source>
        <dbReference type="PROSITE" id="PS50887"/>
    </source>
</evidence>
<dbReference type="InterPro" id="IPR043128">
    <property type="entry name" value="Rev_trsase/Diguanyl_cyclase"/>
</dbReference>
<evidence type="ECO:0000256" key="2">
    <source>
        <dbReference type="ARBA" id="ARBA00034247"/>
    </source>
</evidence>
<dbReference type="Proteomes" id="UP001247805">
    <property type="component" value="Unassembled WGS sequence"/>
</dbReference>
<dbReference type="RefSeq" id="WP_316025360.1">
    <property type="nucleotide sequence ID" value="NZ_JAWDIO010000002.1"/>
</dbReference>
<comment type="catalytic activity">
    <reaction evidence="2">
        <text>2 GTP = 3',3'-c-di-GMP + 2 diphosphate</text>
        <dbReference type="Rhea" id="RHEA:24898"/>
        <dbReference type="ChEBI" id="CHEBI:33019"/>
        <dbReference type="ChEBI" id="CHEBI:37565"/>
        <dbReference type="ChEBI" id="CHEBI:58805"/>
        <dbReference type="EC" id="2.7.7.65"/>
    </reaction>
</comment>
<dbReference type="PANTHER" id="PTHR45138">
    <property type="entry name" value="REGULATORY COMPONENTS OF SENSORY TRANSDUCTION SYSTEM"/>
    <property type="match status" value="1"/>
</dbReference>
<dbReference type="InterPro" id="IPR000160">
    <property type="entry name" value="GGDEF_dom"/>
</dbReference>
<name>A0ABU3SUN3_9ALTE</name>
<keyword evidence="3" id="KW-0472">Membrane</keyword>
<dbReference type="NCBIfam" id="TIGR00254">
    <property type="entry name" value="GGDEF"/>
    <property type="match status" value="1"/>
</dbReference>
<dbReference type="InterPro" id="IPR029787">
    <property type="entry name" value="Nucleotide_cyclase"/>
</dbReference>
<reference evidence="5 6" key="1">
    <citation type="submission" date="2023-10" db="EMBL/GenBank/DDBJ databases">
        <title>Glaciecola aquimarina strain GGW-M5 nov., isolated from a coastal seawater.</title>
        <authorList>
            <person name="Bayburt H."/>
            <person name="Kim J.M."/>
            <person name="Choi B.J."/>
            <person name="Jeon C.O."/>
        </authorList>
    </citation>
    <scope>NUCLEOTIDE SEQUENCE [LARGE SCALE GENOMIC DNA]</scope>
    <source>
        <strain evidence="5 6">KCTC 32108</strain>
    </source>
</reference>
<gene>
    <name evidence="5" type="ORF">RS130_07030</name>
</gene>
<organism evidence="5 6">
    <name type="scientific">Paraglaciecola aquimarina</name>
    <dbReference type="NCBI Taxonomy" id="1235557"/>
    <lineage>
        <taxon>Bacteria</taxon>
        <taxon>Pseudomonadati</taxon>
        <taxon>Pseudomonadota</taxon>
        <taxon>Gammaproteobacteria</taxon>
        <taxon>Alteromonadales</taxon>
        <taxon>Alteromonadaceae</taxon>
        <taxon>Paraglaciecola</taxon>
    </lineage>
</organism>
<proteinExistence type="predicted"/>
<dbReference type="CDD" id="cd01949">
    <property type="entry name" value="GGDEF"/>
    <property type="match status" value="1"/>
</dbReference>
<dbReference type="Pfam" id="PF00990">
    <property type="entry name" value="GGDEF"/>
    <property type="match status" value="1"/>
</dbReference>
<dbReference type="SUPFAM" id="SSF55073">
    <property type="entry name" value="Nucleotide cyclase"/>
    <property type="match status" value="1"/>
</dbReference>
<feature type="domain" description="GGDEF" evidence="4">
    <location>
        <begin position="149"/>
        <end position="283"/>
    </location>
</feature>
<accession>A0ABU3SUN3</accession>
<dbReference type="InterPro" id="IPR050469">
    <property type="entry name" value="Diguanylate_Cyclase"/>
</dbReference>
<sequence>MIALVYLLDKFYRYELNQFHSNNLVIGSMIKLIFTGKEVPYQVRERYRWLIVLTITGITIMSSLLITYLVLILTNNPLLPIVFIIAALVPAIISPITTWAISGLIVKTQKLEEAYRQIACYDYLTGLLTRRAFIEQGEGLLQQCVRKNRSLSLAFLDLDKFKRVNDVYGHAGGDKVLETFAQLMKDAIRSSDIVGRLGGEEFAILLPDTNLEYAEGVLEKIKQKLVQTQIAYLEHTITITVSIGLTDIQNRIDIHFSDLLQQADNALYKAKESGRNRIVTSEEK</sequence>
<dbReference type="GO" id="GO:0052621">
    <property type="term" value="F:diguanylate cyclase activity"/>
    <property type="evidence" value="ECO:0007669"/>
    <property type="project" value="UniProtKB-EC"/>
</dbReference>
<dbReference type="PROSITE" id="PS50887">
    <property type="entry name" value="GGDEF"/>
    <property type="match status" value="1"/>
</dbReference>
<dbReference type="EC" id="2.7.7.65" evidence="1"/>
<dbReference type="EMBL" id="JAWDIO010000002">
    <property type="protein sequence ID" value="MDU0353709.1"/>
    <property type="molecule type" value="Genomic_DNA"/>
</dbReference>